<dbReference type="Proteomes" id="UP000254236">
    <property type="component" value="Chromosome"/>
</dbReference>
<keyword evidence="4" id="KW-1185">Reference proteome</keyword>
<feature type="domain" description="VOC" evidence="1">
    <location>
        <begin position="6"/>
        <end position="129"/>
    </location>
</feature>
<dbReference type="Gene3D" id="3.10.180.10">
    <property type="entry name" value="2,3-Dihydroxybiphenyl 1,2-Dioxygenase, domain 1"/>
    <property type="match status" value="1"/>
</dbReference>
<dbReference type="PROSITE" id="PS51819">
    <property type="entry name" value="VOC"/>
    <property type="match status" value="1"/>
</dbReference>
<evidence type="ECO:0000313" key="4">
    <source>
        <dbReference type="Proteomes" id="UP000254236"/>
    </source>
</evidence>
<dbReference type="InterPro" id="IPR004360">
    <property type="entry name" value="Glyas_Fos-R_dOase_dom"/>
</dbReference>
<accession>A0A345YRG0</accession>
<dbReference type="OrthoDB" id="9798201at2"/>
<dbReference type="PANTHER" id="PTHR36503:SF1">
    <property type="entry name" value="BLR2520 PROTEIN"/>
    <property type="match status" value="1"/>
</dbReference>
<dbReference type="InterPro" id="IPR029068">
    <property type="entry name" value="Glyas_Bleomycin-R_OHBP_Dase"/>
</dbReference>
<dbReference type="EMBL" id="CP031356">
    <property type="protein sequence ID" value="AXK46512.1"/>
    <property type="molecule type" value="Genomic_DNA"/>
</dbReference>
<name>A0A345YRG0_9MICO</name>
<reference evidence="2 4" key="1">
    <citation type="submission" date="2018-07" db="EMBL/GenBank/DDBJ databases">
        <title>Brachybacterium saurashtrense DSM 23186 genome sequence.</title>
        <authorList>
            <person name="Guo L."/>
        </authorList>
    </citation>
    <scope>NUCLEOTIDE SEQUENCE [LARGE SCALE GENOMIC DNA]</scope>
    <source>
        <strain evidence="2 4">DSM 23186</strain>
    </source>
</reference>
<dbReference type="RefSeq" id="WP_115414261.1">
    <property type="nucleotide sequence ID" value="NZ_CP031356.1"/>
</dbReference>
<evidence type="ECO:0000313" key="3">
    <source>
        <dbReference type="EMBL" id="RRR24253.1"/>
    </source>
</evidence>
<organism evidence="3 5">
    <name type="scientific">Brachybacterium saurashtrense</name>
    <dbReference type="NCBI Taxonomy" id="556288"/>
    <lineage>
        <taxon>Bacteria</taxon>
        <taxon>Bacillati</taxon>
        <taxon>Actinomycetota</taxon>
        <taxon>Actinomycetes</taxon>
        <taxon>Micrococcales</taxon>
        <taxon>Dermabacteraceae</taxon>
        <taxon>Brachybacterium</taxon>
    </lineage>
</organism>
<evidence type="ECO:0000259" key="1">
    <source>
        <dbReference type="PROSITE" id="PS51819"/>
    </source>
</evidence>
<evidence type="ECO:0000313" key="2">
    <source>
        <dbReference type="EMBL" id="AXK46512.1"/>
    </source>
</evidence>
<gene>
    <name evidence="2" type="ORF">DWV08_13415</name>
    <name evidence="3" type="ORF">DXU92_05165</name>
</gene>
<dbReference type="PANTHER" id="PTHR36503">
    <property type="entry name" value="BLR2520 PROTEIN"/>
    <property type="match status" value="1"/>
</dbReference>
<protein>
    <submittedName>
        <fullName evidence="3">VOC family protein</fullName>
    </submittedName>
</protein>
<dbReference type="EMBL" id="QSWH01000002">
    <property type="protein sequence ID" value="RRR24253.1"/>
    <property type="molecule type" value="Genomic_DNA"/>
</dbReference>
<reference evidence="3 5" key="2">
    <citation type="submission" date="2018-08" db="EMBL/GenBank/DDBJ databases">
        <title>Brachybacterium saurashtrense DSM 23186.</title>
        <authorList>
            <person name="Li Y."/>
        </authorList>
    </citation>
    <scope>NUCLEOTIDE SEQUENCE [LARGE SCALE GENOMIC DNA]</scope>
    <source>
        <strain evidence="3 5">DSM 23186</strain>
    </source>
</reference>
<proteinExistence type="predicted"/>
<dbReference type="AlphaFoldDB" id="A0A345YRG0"/>
<dbReference type="KEGG" id="bsau:DWV08_13415"/>
<dbReference type="Proteomes" id="UP000282185">
    <property type="component" value="Unassembled WGS sequence"/>
</dbReference>
<dbReference type="InterPro" id="IPR037523">
    <property type="entry name" value="VOC_core"/>
</dbReference>
<dbReference type="Pfam" id="PF00903">
    <property type="entry name" value="Glyoxalase"/>
    <property type="match status" value="1"/>
</dbReference>
<dbReference type="SUPFAM" id="SSF54593">
    <property type="entry name" value="Glyoxalase/Bleomycin resistance protein/Dihydroxybiphenyl dioxygenase"/>
    <property type="match status" value="1"/>
</dbReference>
<evidence type="ECO:0000313" key="5">
    <source>
        <dbReference type="Proteomes" id="UP000282185"/>
    </source>
</evidence>
<sequence length="150" mass="15777">MGIAPNFSIVTLGVADLARSIAFYRALGWQQRGDVSAGIAWFRTAGTWIGLFGHDELAADVGLPASPPTQYRGITLALNFATEAEVDDALEVAVAAGARLITPAARADWGGYSGYFADPDGHLWETAFAPTFPVSADGTIYIPDTLSDLG</sequence>